<organism evidence="11 12">
    <name type="scientific">candidate division WOR-1 bacterium RIFOXYC2_FULL_41_25</name>
    <dbReference type="NCBI Taxonomy" id="1802586"/>
    <lineage>
        <taxon>Bacteria</taxon>
        <taxon>Bacillati</taxon>
        <taxon>Saganbacteria</taxon>
    </lineage>
</organism>
<evidence type="ECO:0000256" key="2">
    <source>
        <dbReference type="ARBA" id="ARBA00012438"/>
    </source>
</evidence>
<dbReference type="PANTHER" id="PTHR43065:SF10">
    <property type="entry name" value="PEROXIDE STRESS-ACTIVATED HISTIDINE KINASE MAK3"/>
    <property type="match status" value="1"/>
</dbReference>
<dbReference type="SMART" id="SM00387">
    <property type="entry name" value="HATPase_c"/>
    <property type="match status" value="1"/>
</dbReference>
<keyword evidence="9" id="KW-0472">Membrane</keyword>
<dbReference type="Pfam" id="PF02518">
    <property type="entry name" value="HATPase_c"/>
    <property type="match status" value="1"/>
</dbReference>
<keyword evidence="4" id="KW-0808">Transferase</keyword>
<proteinExistence type="predicted"/>
<dbReference type="PROSITE" id="PS50109">
    <property type="entry name" value="HIS_KIN"/>
    <property type="match status" value="1"/>
</dbReference>
<dbReference type="InterPro" id="IPR029016">
    <property type="entry name" value="GAF-like_dom_sf"/>
</dbReference>
<feature type="transmembrane region" description="Helical" evidence="9">
    <location>
        <begin position="38"/>
        <end position="57"/>
    </location>
</feature>
<feature type="transmembrane region" description="Helical" evidence="9">
    <location>
        <begin position="136"/>
        <end position="157"/>
    </location>
</feature>
<dbReference type="SUPFAM" id="SSF55781">
    <property type="entry name" value="GAF domain-like"/>
    <property type="match status" value="1"/>
</dbReference>
<keyword evidence="9" id="KW-1133">Transmembrane helix</keyword>
<dbReference type="Gene3D" id="1.10.287.130">
    <property type="match status" value="1"/>
</dbReference>
<reference evidence="11 12" key="1">
    <citation type="journal article" date="2016" name="Nat. Commun.">
        <title>Thousands of microbial genomes shed light on interconnected biogeochemical processes in an aquifer system.</title>
        <authorList>
            <person name="Anantharaman K."/>
            <person name="Brown C.T."/>
            <person name="Hug L.A."/>
            <person name="Sharon I."/>
            <person name="Castelle C.J."/>
            <person name="Probst A.J."/>
            <person name="Thomas B.C."/>
            <person name="Singh A."/>
            <person name="Wilkins M.J."/>
            <person name="Karaoz U."/>
            <person name="Brodie E.L."/>
            <person name="Williams K.H."/>
            <person name="Hubbard S.S."/>
            <person name="Banfield J.F."/>
        </authorList>
    </citation>
    <scope>NUCLEOTIDE SEQUENCE [LARGE SCALE GENOMIC DNA]</scope>
</reference>
<dbReference type="InterPro" id="IPR003661">
    <property type="entry name" value="HisK_dim/P_dom"/>
</dbReference>
<evidence type="ECO:0000313" key="11">
    <source>
        <dbReference type="EMBL" id="OGC33577.1"/>
    </source>
</evidence>
<dbReference type="InterPro" id="IPR036097">
    <property type="entry name" value="HisK_dim/P_sf"/>
</dbReference>
<dbReference type="Gene3D" id="3.30.450.40">
    <property type="match status" value="1"/>
</dbReference>
<comment type="caution">
    <text evidence="11">The sequence shown here is derived from an EMBL/GenBank/DDBJ whole genome shotgun (WGS) entry which is preliminary data.</text>
</comment>
<dbReference type="PANTHER" id="PTHR43065">
    <property type="entry name" value="SENSOR HISTIDINE KINASE"/>
    <property type="match status" value="1"/>
</dbReference>
<dbReference type="AlphaFoldDB" id="A0A1F4TLV4"/>
<feature type="transmembrane region" description="Helical" evidence="9">
    <location>
        <begin position="196"/>
        <end position="215"/>
    </location>
</feature>
<feature type="transmembrane region" description="Helical" evidence="9">
    <location>
        <begin position="63"/>
        <end position="84"/>
    </location>
</feature>
<evidence type="ECO:0000256" key="7">
    <source>
        <dbReference type="ARBA" id="ARBA00022840"/>
    </source>
</evidence>
<keyword evidence="6" id="KW-0418">Kinase</keyword>
<dbReference type="Gene3D" id="3.30.565.10">
    <property type="entry name" value="Histidine kinase-like ATPase, C-terminal domain"/>
    <property type="match status" value="1"/>
</dbReference>
<evidence type="ECO:0000256" key="3">
    <source>
        <dbReference type="ARBA" id="ARBA00022553"/>
    </source>
</evidence>
<dbReference type="InterPro" id="IPR004358">
    <property type="entry name" value="Sig_transdc_His_kin-like_C"/>
</dbReference>
<evidence type="ECO:0000256" key="4">
    <source>
        <dbReference type="ARBA" id="ARBA00022679"/>
    </source>
</evidence>
<keyword evidence="7" id="KW-0067">ATP-binding</keyword>
<evidence type="ECO:0000256" key="6">
    <source>
        <dbReference type="ARBA" id="ARBA00022777"/>
    </source>
</evidence>
<dbReference type="InterPro" id="IPR036890">
    <property type="entry name" value="HATPase_C_sf"/>
</dbReference>
<accession>A0A1F4TLV4</accession>
<keyword evidence="3" id="KW-0597">Phosphoprotein</keyword>
<feature type="domain" description="Histidine kinase" evidence="10">
    <location>
        <begin position="480"/>
        <end position="678"/>
    </location>
</feature>
<dbReference type="Pfam" id="PF01590">
    <property type="entry name" value="GAF"/>
    <property type="match status" value="1"/>
</dbReference>
<evidence type="ECO:0000313" key="12">
    <source>
        <dbReference type="Proteomes" id="UP000177309"/>
    </source>
</evidence>
<dbReference type="InterPro" id="IPR003018">
    <property type="entry name" value="GAF"/>
</dbReference>
<feature type="transmembrane region" description="Helical" evidence="9">
    <location>
        <begin position="6"/>
        <end position="26"/>
    </location>
</feature>
<evidence type="ECO:0000256" key="9">
    <source>
        <dbReference type="SAM" id="Phobius"/>
    </source>
</evidence>
<gene>
    <name evidence="11" type="ORF">A2462_02715</name>
</gene>
<keyword evidence="5" id="KW-0547">Nucleotide-binding</keyword>
<feature type="transmembrane region" description="Helical" evidence="9">
    <location>
        <begin position="261"/>
        <end position="283"/>
    </location>
</feature>
<dbReference type="PRINTS" id="PR00344">
    <property type="entry name" value="BCTRLSENSOR"/>
</dbReference>
<protein>
    <recommendedName>
        <fullName evidence="2">histidine kinase</fullName>
        <ecNumber evidence="2">2.7.13.3</ecNumber>
    </recommendedName>
</protein>
<dbReference type="GO" id="GO:0000155">
    <property type="term" value="F:phosphorelay sensor kinase activity"/>
    <property type="evidence" value="ECO:0007669"/>
    <property type="project" value="InterPro"/>
</dbReference>
<dbReference type="GO" id="GO:0005524">
    <property type="term" value="F:ATP binding"/>
    <property type="evidence" value="ECO:0007669"/>
    <property type="project" value="UniProtKB-KW"/>
</dbReference>
<dbReference type="Proteomes" id="UP000177309">
    <property type="component" value="Unassembled WGS sequence"/>
</dbReference>
<evidence type="ECO:0000256" key="8">
    <source>
        <dbReference type="ARBA" id="ARBA00023012"/>
    </source>
</evidence>
<dbReference type="InterPro" id="IPR003594">
    <property type="entry name" value="HATPase_dom"/>
</dbReference>
<dbReference type="SMART" id="SM00388">
    <property type="entry name" value="HisKA"/>
    <property type="match status" value="1"/>
</dbReference>
<feature type="transmembrane region" description="Helical" evidence="9">
    <location>
        <begin position="96"/>
        <end position="116"/>
    </location>
</feature>
<dbReference type="CDD" id="cd00082">
    <property type="entry name" value="HisKA"/>
    <property type="match status" value="1"/>
</dbReference>
<feature type="transmembrane region" description="Helical" evidence="9">
    <location>
        <begin position="169"/>
        <end position="190"/>
    </location>
</feature>
<dbReference type="InterPro" id="IPR031621">
    <property type="entry name" value="HisKA_7TM"/>
</dbReference>
<dbReference type="InterPro" id="IPR005467">
    <property type="entry name" value="His_kinase_dom"/>
</dbReference>
<dbReference type="Pfam" id="PF16927">
    <property type="entry name" value="HisKA_7TM"/>
    <property type="match status" value="1"/>
</dbReference>
<evidence type="ECO:0000259" key="10">
    <source>
        <dbReference type="PROSITE" id="PS50109"/>
    </source>
</evidence>
<sequence>MHIYSASYLVVGISVLFWAIFVFLSPPRDATKQAFSRYLIVVGWWALFSVLMINSPTQSLGLFWDRICLMGVVFIPATFIHFNFTFLGIDVKYKKFIYSSYLISLLFFLINLTPYLAADTTPKFGLNFYTDPGPFYLPFMIYFFSLSILGIYTFYWGYRQAEGNRKRQLFNIFWSSLLGYSLGGFNYNLAFGLGPAYLALVGNLGIILHVGVYAYSITKQRMLDISVVISRLLSEIITTAFFSAVYLFLLFSYAHYSSDRIGLGFIIFTFIFGIMLTQTYQAIRLFVQTTSDKLILHGKYDYYKEISEASIRVGRKLSLEEILKVLYATFFDVVEIHNPRIFLPEFFSDPQRESRRYVPYDKKIFAPVLTGEEIGFKDPLVGSLIEKREPIINEKSKDRQLVVPCMLEDRLIALFVLGSKLSQDPYTDEDVQLLEVLASQAAISLDHTRSYEKIRVDLEATERQLERSSRLASIGTLTAGVTHEIRNPLTVIRTETERLTKQPRDADYLKQYSDLMLKHIERITGIIHRMLTLAKDKPQQEVDVNLNEVIEVSLELVPLKRIVLKKELRVIPPIKGDNEGLQEVFVNLIQNALNSMPDQGTITLRTYLEDGRVVAEVEDTGKGIPDDIKEKIFDPFFSTRHEGTGLGLSIAYRIIRSHGGDIKVTSQEGKGTTFKLVF</sequence>
<dbReference type="Pfam" id="PF00512">
    <property type="entry name" value="HisKA"/>
    <property type="match status" value="1"/>
</dbReference>
<comment type="catalytic activity">
    <reaction evidence="1">
        <text>ATP + protein L-histidine = ADP + protein N-phospho-L-histidine.</text>
        <dbReference type="EC" id="2.7.13.3"/>
    </reaction>
</comment>
<name>A0A1F4TLV4_UNCSA</name>
<keyword evidence="8" id="KW-0902">Two-component regulatory system</keyword>
<keyword evidence="9" id="KW-0812">Transmembrane</keyword>
<dbReference type="EC" id="2.7.13.3" evidence="2"/>
<dbReference type="EMBL" id="MEUI01000031">
    <property type="protein sequence ID" value="OGC33577.1"/>
    <property type="molecule type" value="Genomic_DNA"/>
</dbReference>
<dbReference type="SUPFAM" id="SSF47384">
    <property type="entry name" value="Homodimeric domain of signal transducing histidine kinase"/>
    <property type="match status" value="1"/>
</dbReference>
<evidence type="ECO:0000256" key="1">
    <source>
        <dbReference type="ARBA" id="ARBA00000085"/>
    </source>
</evidence>
<evidence type="ECO:0000256" key="5">
    <source>
        <dbReference type="ARBA" id="ARBA00022741"/>
    </source>
</evidence>
<dbReference type="SUPFAM" id="SSF55874">
    <property type="entry name" value="ATPase domain of HSP90 chaperone/DNA topoisomerase II/histidine kinase"/>
    <property type="match status" value="1"/>
</dbReference>
<feature type="transmembrane region" description="Helical" evidence="9">
    <location>
        <begin position="236"/>
        <end position="255"/>
    </location>
</feature>